<feature type="compositionally biased region" description="Polar residues" evidence="1">
    <location>
        <begin position="23"/>
        <end position="42"/>
    </location>
</feature>
<name>A0AAW9REM8_9GAMM</name>
<dbReference type="EMBL" id="JAZHOG010000001">
    <property type="protein sequence ID" value="MEJ8566538.1"/>
    <property type="molecule type" value="Genomic_DNA"/>
</dbReference>
<evidence type="ECO:0000313" key="3">
    <source>
        <dbReference type="EMBL" id="MEJ8566538.1"/>
    </source>
</evidence>
<keyword evidence="4" id="KW-1185">Reference proteome</keyword>
<dbReference type="PROSITE" id="PS51257">
    <property type="entry name" value="PROKAR_LIPOPROTEIN"/>
    <property type="match status" value="1"/>
</dbReference>
<evidence type="ECO:0000256" key="2">
    <source>
        <dbReference type="SAM" id="SignalP"/>
    </source>
</evidence>
<comment type="caution">
    <text evidence="3">The sequence shown here is derived from an EMBL/GenBank/DDBJ whole genome shotgun (WGS) entry which is preliminary data.</text>
</comment>
<accession>A0AAW9REM8</accession>
<reference evidence="3 4" key="1">
    <citation type="submission" date="2024-02" db="EMBL/GenBank/DDBJ databases">
        <title>A novel Wenzhouxiangellaceae bacterium, isolated from coastal sediments.</title>
        <authorList>
            <person name="Du Z.-J."/>
            <person name="Ye Y.-Q."/>
            <person name="Zhang X.-Y."/>
        </authorList>
    </citation>
    <scope>NUCLEOTIDE SEQUENCE [LARGE SCALE GENOMIC DNA]</scope>
    <source>
        <strain evidence="3 4">CH-27</strain>
    </source>
</reference>
<protein>
    <recommendedName>
        <fullName evidence="5">Lipoprotein</fullName>
    </recommendedName>
</protein>
<evidence type="ECO:0008006" key="5">
    <source>
        <dbReference type="Google" id="ProtNLM"/>
    </source>
</evidence>
<gene>
    <name evidence="3" type="ORF">V3330_02765</name>
</gene>
<evidence type="ECO:0000313" key="4">
    <source>
        <dbReference type="Proteomes" id="UP001359886"/>
    </source>
</evidence>
<dbReference type="AlphaFoldDB" id="A0AAW9REM8"/>
<organism evidence="3 4">
    <name type="scientific">Elongatibacter sediminis</name>
    <dbReference type="NCBI Taxonomy" id="3119006"/>
    <lineage>
        <taxon>Bacteria</taxon>
        <taxon>Pseudomonadati</taxon>
        <taxon>Pseudomonadota</taxon>
        <taxon>Gammaproteobacteria</taxon>
        <taxon>Chromatiales</taxon>
        <taxon>Wenzhouxiangellaceae</taxon>
        <taxon>Elongatibacter</taxon>
    </lineage>
</organism>
<proteinExistence type="predicted"/>
<dbReference type="RefSeq" id="WP_354693855.1">
    <property type="nucleotide sequence ID" value="NZ_JAZHOG010000001.1"/>
</dbReference>
<dbReference type="Proteomes" id="UP001359886">
    <property type="component" value="Unassembled WGS sequence"/>
</dbReference>
<evidence type="ECO:0000256" key="1">
    <source>
        <dbReference type="SAM" id="MobiDB-lite"/>
    </source>
</evidence>
<feature type="chain" id="PRO_5043936928" description="Lipoprotein" evidence="2">
    <location>
        <begin position="22"/>
        <end position="156"/>
    </location>
</feature>
<feature type="region of interest" description="Disordered" evidence="1">
    <location>
        <begin position="23"/>
        <end position="50"/>
    </location>
</feature>
<keyword evidence="2" id="KW-0732">Signal</keyword>
<feature type="signal peptide" evidence="2">
    <location>
        <begin position="1"/>
        <end position="21"/>
    </location>
</feature>
<sequence length="156" mass="16327">MQKPLLACAATLVLCACGDSAESQSSASTDPSAETRSANPSSKGGRKAPKWTFSIDGMPTLSGRMVTGVIMNGYGNYAFADGRSTASVRLVEGSTASTMNFNFREEEMRCSNFGDAQATVDGDKAFVSGEVKCFAKGVDPADGAAANIEGWFQLKK</sequence>